<dbReference type="GO" id="GO:0019303">
    <property type="term" value="P:D-ribose catabolic process"/>
    <property type="evidence" value="ECO:0007669"/>
    <property type="project" value="UniProtKB-UniRule"/>
</dbReference>
<keyword evidence="3 9" id="KW-0547">Nucleotide-binding</keyword>
<proteinExistence type="inferred from homology"/>
<dbReference type="PANTHER" id="PTHR10584:SF166">
    <property type="entry name" value="RIBOKINASE"/>
    <property type="match status" value="1"/>
</dbReference>
<feature type="binding site" evidence="9">
    <location>
        <begin position="40"/>
        <end position="44"/>
    </location>
    <ligand>
        <name>substrate</name>
    </ligand>
</feature>
<keyword evidence="4 9" id="KW-0418">Kinase</keyword>
<evidence type="ECO:0000256" key="8">
    <source>
        <dbReference type="ARBA" id="ARBA00023277"/>
    </source>
</evidence>
<dbReference type="GO" id="GO:0004747">
    <property type="term" value="F:ribokinase activity"/>
    <property type="evidence" value="ECO:0007669"/>
    <property type="project" value="UniProtKB-UniRule"/>
</dbReference>
<comment type="subcellular location">
    <subcellularLocation>
        <location evidence="9">Cytoplasm</location>
    </subcellularLocation>
</comment>
<gene>
    <name evidence="9" type="primary">rbsK</name>
    <name evidence="11" type="ORF">CO704_00135</name>
</gene>
<dbReference type="HAMAP" id="MF_01987">
    <property type="entry name" value="Ribokinase"/>
    <property type="match status" value="1"/>
</dbReference>
<comment type="subunit">
    <text evidence="9">Homodimer.</text>
</comment>
<evidence type="ECO:0000313" key="11">
    <source>
        <dbReference type="EMBL" id="ATF90596.1"/>
    </source>
</evidence>
<reference evidence="11 12" key="1">
    <citation type="submission" date="2017-09" db="EMBL/GenBank/DDBJ databases">
        <title>FDA dAtabase for Regulatory Grade micrObial Sequences (FDA-ARGOS): Supporting development and validation of Infectious Disease Dx tests.</title>
        <authorList>
            <person name="Minogue T."/>
            <person name="Wolcott M."/>
            <person name="Wasieloski L."/>
            <person name="Aguilar W."/>
            <person name="Moore D."/>
            <person name="Tallon L."/>
            <person name="Sadzewicz L."/>
            <person name="Ott S."/>
            <person name="Zhao X."/>
            <person name="Nagaraj S."/>
            <person name="Vavikolanu K."/>
            <person name="Aluvathingal J."/>
            <person name="Nadendla S."/>
            <person name="Sichtig H."/>
        </authorList>
    </citation>
    <scope>NUCLEOTIDE SEQUENCE [LARGE SCALE GENOMIC DNA]</scope>
    <source>
        <strain evidence="11 12">FDAARGOS_392</strain>
    </source>
</reference>
<keyword evidence="9" id="KW-0963">Cytoplasm</keyword>
<keyword evidence="8 9" id="KW-0119">Carbohydrate metabolism</keyword>
<dbReference type="Gene3D" id="3.40.1190.20">
    <property type="match status" value="1"/>
</dbReference>
<evidence type="ECO:0000256" key="9">
    <source>
        <dbReference type="HAMAP-Rule" id="MF_01987"/>
    </source>
</evidence>
<dbReference type="InterPro" id="IPR011611">
    <property type="entry name" value="PfkB_dom"/>
</dbReference>
<name>A0A291DSH9_9ENTR</name>
<dbReference type="GO" id="GO:0005829">
    <property type="term" value="C:cytosol"/>
    <property type="evidence" value="ECO:0007669"/>
    <property type="project" value="TreeGrafter"/>
</dbReference>
<dbReference type="InterPro" id="IPR002139">
    <property type="entry name" value="Ribo/fructo_kinase"/>
</dbReference>
<feature type="binding site" evidence="9">
    <location>
        <position position="254"/>
    </location>
    <ligand>
        <name>substrate</name>
    </ligand>
</feature>
<keyword evidence="6 9" id="KW-0460">Magnesium</keyword>
<dbReference type="EMBL" id="CP023525">
    <property type="protein sequence ID" value="ATF90596.1"/>
    <property type="molecule type" value="Genomic_DNA"/>
</dbReference>
<dbReference type="EC" id="2.7.1.15" evidence="9"/>
<dbReference type="AlphaFoldDB" id="A0A291DSH9"/>
<evidence type="ECO:0000256" key="3">
    <source>
        <dbReference type="ARBA" id="ARBA00022741"/>
    </source>
</evidence>
<comment type="caution">
    <text evidence="9">Lacks conserved residue(s) required for the propagation of feature annotation.</text>
</comment>
<sequence>MTGKVCVFGSFNFDMVARVDRFPVPGESLVATGSMTSAGGKGANQATAALKAGANVHYIGKIGEDTFGQFARRHLKTVGFNAITLLTTDEVPTGNALIYVAGNEAENMIAVDPGANMTVTDEEITQCIPAISCADVVLVQLENNLSAIQQVINAGREHGAFVVLNPAPYQPVEDALLASVDLLTPNATEAWLLTGCRVTDADSAKLAADALHAKGVARVIITLGAVGALLSEGGQQNVIPCFPSHPRDTTGAGDAFNGALCARLACGESLPQAARFAAAYAAVSVEKHGASALPEYQEALERLALATPHHEVA</sequence>
<dbReference type="Pfam" id="PF00294">
    <property type="entry name" value="PfkB"/>
    <property type="match status" value="1"/>
</dbReference>
<dbReference type="Proteomes" id="UP000217979">
    <property type="component" value="Chromosome"/>
</dbReference>
<comment type="similarity">
    <text evidence="9">Belongs to the carbohydrate kinase PfkB family. Ribokinase subfamily.</text>
</comment>
<evidence type="ECO:0000256" key="7">
    <source>
        <dbReference type="ARBA" id="ARBA00022958"/>
    </source>
</evidence>
<dbReference type="UniPathway" id="UPA00916">
    <property type="reaction ID" value="UER00889"/>
</dbReference>
<evidence type="ECO:0000256" key="1">
    <source>
        <dbReference type="ARBA" id="ARBA00022679"/>
    </source>
</evidence>
<dbReference type="InterPro" id="IPR029056">
    <property type="entry name" value="Ribokinase-like"/>
</dbReference>
<comment type="pathway">
    <text evidence="9">Carbohydrate metabolism; D-ribose degradation; D-ribose 5-phosphate from beta-D-ribopyranose: step 2/2.</text>
</comment>
<organism evidence="11 12">
    <name type="scientific">Cedecea neteri</name>
    <dbReference type="NCBI Taxonomy" id="158822"/>
    <lineage>
        <taxon>Bacteria</taxon>
        <taxon>Pseudomonadati</taxon>
        <taxon>Pseudomonadota</taxon>
        <taxon>Gammaproteobacteria</taxon>
        <taxon>Enterobacterales</taxon>
        <taxon>Enterobacteriaceae</taxon>
        <taxon>Cedecea</taxon>
    </lineage>
</organism>
<dbReference type="RefSeq" id="WP_061273456.1">
    <property type="nucleotide sequence ID" value="NZ_CP023525.1"/>
</dbReference>
<dbReference type="PRINTS" id="PR00990">
    <property type="entry name" value="RIBOKINASE"/>
</dbReference>
<feature type="binding site" evidence="9">
    <location>
        <position position="284"/>
    </location>
    <ligand>
        <name>K(+)</name>
        <dbReference type="ChEBI" id="CHEBI:29103"/>
    </ligand>
</feature>
<accession>A0A291DSH9</accession>
<feature type="binding site" evidence="9">
    <location>
        <position position="250"/>
    </location>
    <ligand>
        <name>K(+)</name>
        <dbReference type="ChEBI" id="CHEBI:29103"/>
    </ligand>
</feature>
<comment type="activity regulation">
    <text evidence="9">Activated by a monovalent cation that binds near, but not in, the active site. The most likely occupant of the site in vivo is potassium. Ion binding induces a conformational change that may alter substrate affinity.</text>
</comment>
<feature type="binding site" evidence="9">
    <location>
        <position position="142"/>
    </location>
    <ligand>
        <name>substrate</name>
    </ligand>
</feature>
<dbReference type="SUPFAM" id="SSF53613">
    <property type="entry name" value="Ribokinase-like"/>
    <property type="match status" value="1"/>
</dbReference>
<feature type="domain" description="Carbohydrate kinase PfkB" evidence="10">
    <location>
        <begin position="4"/>
        <end position="292"/>
    </location>
</feature>
<protein>
    <recommendedName>
        <fullName evidence="9">Ribokinase</fullName>
        <shortName evidence="9">RK</shortName>
        <ecNumber evidence="9">2.7.1.15</ecNumber>
    </recommendedName>
</protein>
<keyword evidence="7 9" id="KW-0630">Potassium</keyword>
<dbReference type="PANTHER" id="PTHR10584">
    <property type="entry name" value="SUGAR KINASE"/>
    <property type="match status" value="1"/>
</dbReference>
<evidence type="ECO:0000256" key="2">
    <source>
        <dbReference type="ARBA" id="ARBA00022723"/>
    </source>
</evidence>
<dbReference type="CDD" id="cd01174">
    <property type="entry name" value="ribokinase"/>
    <property type="match status" value="1"/>
</dbReference>
<evidence type="ECO:0000313" key="12">
    <source>
        <dbReference type="Proteomes" id="UP000217979"/>
    </source>
</evidence>
<dbReference type="GO" id="GO:0005524">
    <property type="term" value="F:ATP binding"/>
    <property type="evidence" value="ECO:0007669"/>
    <property type="project" value="UniProtKB-UniRule"/>
</dbReference>
<comment type="catalytic activity">
    <reaction evidence="9">
        <text>D-ribose + ATP = D-ribose 5-phosphate + ADP + H(+)</text>
        <dbReference type="Rhea" id="RHEA:13697"/>
        <dbReference type="ChEBI" id="CHEBI:15378"/>
        <dbReference type="ChEBI" id="CHEBI:30616"/>
        <dbReference type="ChEBI" id="CHEBI:47013"/>
        <dbReference type="ChEBI" id="CHEBI:78346"/>
        <dbReference type="ChEBI" id="CHEBI:456216"/>
        <dbReference type="EC" id="2.7.1.15"/>
    </reaction>
</comment>
<evidence type="ECO:0000256" key="4">
    <source>
        <dbReference type="ARBA" id="ARBA00022777"/>
    </source>
</evidence>
<feature type="binding site" evidence="9">
    <location>
        <position position="248"/>
    </location>
    <ligand>
        <name>K(+)</name>
        <dbReference type="ChEBI" id="CHEBI:29103"/>
    </ligand>
</feature>
<dbReference type="GO" id="GO:0046872">
    <property type="term" value="F:metal ion binding"/>
    <property type="evidence" value="ECO:0007669"/>
    <property type="project" value="UniProtKB-KW"/>
</dbReference>
<feature type="binding site" evidence="9">
    <location>
        <begin position="222"/>
        <end position="227"/>
    </location>
    <ligand>
        <name>ATP</name>
        <dbReference type="ChEBI" id="CHEBI:30616"/>
    </ligand>
</feature>
<feature type="binding site" evidence="9">
    <location>
        <position position="287"/>
    </location>
    <ligand>
        <name>K(+)</name>
        <dbReference type="ChEBI" id="CHEBI:29103"/>
    </ligand>
</feature>
<dbReference type="InterPro" id="IPR011877">
    <property type="entry name" value="Ribokinase"/>
</dbReference>
<evidence type="ECO:0000259" key="10">
    <source>
        <dbReference type="Pfam" id="PF00294"/>
    </source>
</evidence>
<evidence type="ECO:0000256" key="6">
    <source>
        <dbReference type="ARBA" id="ARBA00022842"/>
    </source>
</evidence>
<feature type="binding site" evidence="9">
    <location>
        <begin position="12"/>
        <end position="14"/>
    </location>
    <ligand>
        <name>substrate</name>
    </ligand>
</feature>
<feature type="active site" description="Proton acceptor" evidence="9">
    <location>
        <position position="254"/>
    </location>
</feature>
<feature type="binding site" evidence="9">
    <location>
        <position position="289"/>
    </location>
    <ligand>
        <name>K(+)</name>
        <dbReference type="ChEBI" id="CHEBI:29103"/>
    </ligand>
</feature>
<keyword evidence="2 9" id="KW-0479">Metal-binding</keyword>
<keyword evidence="5 9" id="KW-0067">ATP-binding</keyword>
<feature type="binding site" evidence="9">
    <location>
        <begin position="253"/>
        <end position="254"/>
    </location>
    <ligand>
        <name>ATP</name>
        <dbReference type="ChEBI" id="CHEBI:30616"/>
    </ligand>
</feature>
<feature type="binding site" evidence="9">
    <location>
        <position position="186"/>
    </location>
    <ligand>
        <name>ATP</name>
        <dbReference type="ChEBI" id="CHEBI:30616"/>
    </ligand>
</feature>
<evidence type="ECO:0000256" key="5">
    <source>
        <dbReference type="ARBA" id="ARBA00022840"/>
    </source>
</evidence>
<keyword evidence="1 9" id="KW-0808">Transferase</keyword>
<comment type="cofactor">
    <cofactor evidence="9">
        <name>Mg(2+)</name>
        <dbReference type="ChEBI" id="CHEBI:18420"/>
    </cofactor>
    <text evidence="9">Requires a divalent cation, most likely magnesium in vivo, as an electrophilic catalyst to aid phosphoryl group transfer. It is the chelate of the metal and the nucleotide that is the actual substrate.</text>
</comment>
<comment type="function">
    <text evidence="9">Catalyzes the phosphorylation of ribose at O-5 in a reaction requiring ATP and magnesium. The resulting D-ribose-5-phosphate can then be used either for sythesis of nucleotides, histidine, and tryptophan, or as a component of the pentose phosphate pathway.</text>
</comment>